<dbReference type="EMBL" id="LAZR01002254">
    <property type="protein sequence ID" value="KKN32415.1"/>
    <property type="molecule type" value="Genomic_DNA"/>
</dbReference>
<gene>
    <name evidence="1" type="ORF">LCGC14_0814030</name>
</gene>
<name>A0A0F9PKS4_9ZZZZ</name>
<reference evidence="1" key="1">
    <citation type="journal article" date="2015" name="Nature">
        <title>Complex archaea that bridge the gap between prokaryotes and eukaryotes.</title>
        <authorList>
            <person name="Spang A."/>
            <person name="Saw J.H."/>
            <person name="Jorgensen S.L."/>
            <person name="Zaremba-Niedzwiedzka K."/>
            <person name="Martijn J."/>
            <person name="Lind A.E."/>
            <person name="van Eijk R."/>
            <person name="Schleper C."/>
            <person name="Guy L."/>
            <person name="Ettema T.J."/>
        </authorList>
    </citation>
    <scope>NUCLEOTIDE SEQUENCE</scope>
</reference>
<proteinExistence type="predicted"/>
<accession>A0A0F9PKS4</accession>
<protein>
    <submittedName>
        <fullName evidence="1">Uncharacterized protein</fullName>
    </submittedName>
</protein>
<comment type="caution">
    <text evidence="1">The sequence shown here is derived from an EMBL/GenBank/DDBJ whole genome shotgun (WGS) entry which is preliminary data.</text>
</comment>
<sequence>MIDPNSVVVQNLPEAEGIIAIGTEQIELTSAKYGVWFPRTRIIRSYTHYQRAAVRLARRWRIPGTVPGIPIAAWATIDRIYGRIYVFAWFWQVKRN</sequence>
<dbReference type="AlphaFoldDB" id="A0A0F9PKS4"/>
<organism evidence="1">
    <name type="scientific">marine sediment metagenome</name>
    <dbReference type="NCBI Taxonomy" id="412755"/>
    <lineage>
        <taxon>unclassified sequences</taxon>
        <taxon>metagenomes</taxon>
        <taxon>ecological metagenomes</taxon>
    </lineage>
</organism>
<evidence type="ECO:0000313" key="1">
    <source>
        <dbReference type="EMBL" id="KKN32415.1"/>
    </source>
</evidence>